<comment type="caution">
    <text evidence="1">The sequence shown here is derived from an EMBL/GenBank/DDBJ whole genome shotgun (WGS) entry which is preliminary data.</text>
</comment>
<dbReference type="PANTHER" id="PTHR12265">
    <property type="entry name" value="TRANSMEMBRANE PROTEIN 53"/>
    <property type="match status" value="1"/>
</dbReference>
<dbReference type="PANTHER" id="PTHR12265:SF41">
    <property type="entry name" value="TRANSMEMBRANE PROTEIN 53"/>
    <property type="match status" value="1"/>
</dbReference>
<evidence type="ECO:0000313" key="2">
    <source>
        <dbReference type="Proteomes" id="UP000230233"/>
    </source>
</evidence>
<dbReference type="STRING" id="1611254.A0A2G5V125"/>
<dbReference type="Proteomes" id="UP000230233">
    <property type="component" value="Chromosome II"/>
</dbReference>
<keyword evidence="2" id="KW-1185">Reference proteome</keyword>
<dbReference type="InterPro" id="IPR008547">
    <property type="entry name" value="DUF829_TMEM53"/>
</dbReference>
<evidence type="ECO:0000313" key="1">
    <source>
        <dbReference type="EMBL" id="PIC45492.1"/>
    </source>
</evidence>
<dbReference type="SUPFAM" id="SSF53474">
    <property type="entry name" value="alpha/beta-Hydrolases"/>
    <property type="match status" value="1"/>
</dbReference>
<organism evidence="1 2">
    <name type="scientific">Caenorhabditis nigoni</name>
    <dbReference type="NCBI Taxonomy" id="1611254"/>
    <lineage>
        <taxon>Eukaryota</taxon>
        <taxon>Metazoa</taxon>
        <taxon>Ecdysozoa</taxon>
        <taxon>Nematoda</taxon>
        <taxon>Chromadorea</taxon>
        <taxon>Rhabditida</taxon>
        <taxon>Rhabditina</taxon>
        <taxon>Rhabditomorpha</taxon>
        <taxon>Rhabditoidea</taxon>
        <taxon>Rhabditidae</taxon>
        <taxon>Peloderinae</taxon>
        <taxon>Caenorhabditis</taxon>
    </lineage>
</organism>
<dbReference type="OrthoDB" id="77878at2759"/>
<reference evidence="2" key="1">
    <citation type="submission" date="2017-10" db="EMBL/GenBank/DDBJ databases">
        <title>Rapid genome shrinkage in a self-fertile nematode reveals novel sperm competition proteins.</title>
        <authorList>
            <person name="Yin D."/>
            <person name="Schwarz E.M."/>
            <person name="Thomas C.G."/>
            <person name="Felde R.L."/>
            <person name="Korf I.F."/>
            <person name="Cutter A.D."/>
            <person name="Schartner C.M."/>
            <person name="Ralston E.J."/>
            <person name="Meyer B.J."/>
            <person name="Haag E.S."/>
        </authorList>
    </citation>
    <scope>NUCLEOTIDE SEQUENCE [LARGE SCALE GENOMIC DNA]</scope>
    <source>
        <strain evidence="2">JU1422</strain>
    </source>
</reference>
<dbReference type="EMBL" id="PDUG01000002">
    <property type="protein sequence ID" value="PIC45492.1"/>
    <property type="molecule type" value="Genomic_DNA"/>
</dbReference>
<accession>A0A2G5V125</accession>
<evidence type="ECO:0008006" key="3">
    <source>
        <dbReference type="Google" id="ProtNLM"/>
    </source>
</evidence>
<protein>
    <recommendedName>
        <fullName evidence="3">Transmembrane protein 53</fullName>
    </recommendedName>
</protein>
<dbReference type="AlphaFoldDB" id="A0A2G5V125"/>
<dbReference type="Pfam" id="PF05705">
    <property type="entry name" value="DUF829"/>
    <property type="match status" value="1"/>
</dbReference>
<sequence>MQTMTHNLQNLKRHSVSKLYNCRMTLVAPSEVTDKEAEDITTNKEESKKSGNEAAIKNLVPGSKTLVVLFGWAGCKDRYLSKYAQYYQEAGISTVRFTAPIAKIRSFASYRPFARSFHQILNEILKEDSEITTMYFHVFSMNGCSLLAAYWDQLNDLENGNIIQSRSKGLIFDSCPAFTSPSQSAHAISFATLPPSHYHGALRGSYRAVLYTFFSFHRGVLWLRSFLDKDIYEKHYAYFKMITFENLPNKQLYIYGPADLVCSEESIEDYAKLMEERGISISKCRLLDSLHCQHLRSHPVTYTQECLDFVKSGHLPANRSRVALENTEAADENEVPEELAY</sequence>
<name>A0A2G5V125_9PELO</name>
<dbReference type="InterPro" id="IPR029058">
    <property type="entry name" value="AB_hydrolase_fold"/>
</dbReference>
<gene>
    <name evidence="1" type="primary">Cni-T24H10.4</name>
    <name evidence="1" type="synonym">Cnig_chr_II.g5490</name>
    <name evidence="1" type="ORF">B9Z55_005490</name>
</gene>
<proteinExistence type="predicted"/>